<feature type="region of interest" description="Disordered" evidence="1">
    <location>
        <begin position="385"/>
        <end position="408"/>
    </location>
</feature>
<dbReference type="PANTHER" id="PTHR14254:SF5">
    <property type="entry name" value="ERBB RECEPTOR FEEDBACK INHIBITOR 1"/>
    <property type="match status" value="1"/>
</dbReference>
<evidence type="ECO:0000313" key="2">
    <source>
        <dbReference type="EMBL" id="KAJ3587021.1"/>
    </source>
</evidence>
<proteinExistence type="predicted"/>
<feature type="compositionally biased region" description="Pro residues" evidence="1">
    <location>
        <begin position="233"/>
        <end position="262"/>
    </location>
</feature>
<name>A0A9Q0I820_9TELE</name>
<dbReference type="PANTHER" id="PTHR14254">
    <property type="entry name" value="GENE 33 POLYPEPTIDE"/>
    <property type="match status" value="1"/>
</dbReference>
<dbReference type="EMBL" id="JANIIK010000117">
    <property type="protein sequence ID" value="KAJ3587021.1"/>
    <property type="molecule type" value="Genomic_DNA"/>
</dbReference>
<evidence type="ECO:0000313" key="3">
    <source>
        <dbReference type="Proteomes" id="UP001148018"/>
    </source>
</evidence>
<sequence>MADSRPYWGTHDSNASLCLRLGTTEFPSCQQTLYSATHRLPQQCRNSLLRPQEGDQVVPSFQRLTVLEGHHKRPKPLPPPPDPEELMSDEAADSEVEFFTSDQCSLLPKSSGKAPCFRATGRGSYSGSGQVNYAYQGVPSVGGEGAGCTGPSWTRTEDGAASTGWSAGGTATTGATSWAARVDAYGNHGQPLLQRGEGYKQTSSGIRRSVSSSRKPPDGPHSSGLRYSYPAQRPDPPGIPALSPAPAPRDKPVIPPRVPILPPKSSASARAPKGDGSVSHGGREDDKPPVVPPRVPLVAACSLRTPSPKSLPIYINGVMPATQSFAPNPKYVRRAPLPRQQRAQAPPADQNAPCIVPIMEDGRQASATHYFLLPRPAYQERLQRILGQSERADGTGAWPATDLEDQKR</sequence>
<comment type="caution">
    <text evidence="2">The sequence shown here is derived from an EMBL/GenBank/DDBJ whole genome shotgun (WGS) entry which is preliminary data.</text>
</comment>
<evidence type="ECO:0008006" key="4">
    <source>
        <dbReference type="Google" id="ProtNLM"/>
    </source>
</evidence>
<feature type="region of interest" description="Disordered" evidence="1">
    <location>
        <begin position="189"/>
        <end position="292"/>
    </location>
</feature>
<feature type="compositionally biased region" description="Low complexity" evidence="1">
    <location>
        <begin position="203"/>
        <end position="214"/>
    </location>
</feature>
<organism evidence="2 3">
    <name type="scientific">Muraenolepis orangiensis</name>
    <name type="common">Patagonian moray cod</name>
    <dbReference type="NCBI Taxonomy" id="630683"/>
    <lineage>
        <taxon>Eukaryota</taxon>
        <taxon>Metazoa</taxon>
        <taxon>Chordata</taxon>
        <taxon>Craniata</taxon>
        <taxon>Vertebrata</taxon>
        <taxon>Euteleostomi</taxon>
        <taxon>Actinopterygii</taxon>
        <taxon>Neopterygii</taxon>
        <taxon>Teleostei</taxon>
        <taxon>Neoteleostei</taxon>
        <taxon>Acanthomorphata</taxon>
        <taxon>Zeiogadaria</taxon>
        <taxon>Gadariae</taxon>
        <taxon>Gadiformes</taxon>
        <taxon>Muraenolepidoidei</taxon>
        <taxon>Muraenolepididae</taxon>
        <taxon>Muraenolepis</taxon>
    </lineage>
</organism>
<dbReference type="Proteomes" id="UP001148018">
    <property type="component" value="Unassembled WGS sequence"/>
</dbReference>
<dbReference type="GO" id="GO:0042059">
    <property type="term" value="P:negative regulation of epidermal growth factor receptor signaling pathway"/>
    <property type="evidence" value="ECO:0007669"/>
    <property type="project" value="TreeGrafter"/>
</dbReference>
<accession>A0A9Q0I820</accession>
<protein>
    <recommendedName>
        <fullName evidence="4">ERBB receptor feedback inhibitor 1</fullName>
    </recommendedName>
</protein>
<reference evidence="2" key="1">
    <citation type="submission" date="2022-07" db="EMBL/GenBank/DDBJ databases">
        <title>Chromosome-level genome of Muraenolepis orangiensis.</title>
        <authorList>
            <person name="Kim J."/>
        </authorList>
    </citation>
    <scope>NUCLEOTIDE SEQUENCE</scope>
    <source>
        <strain evidence="2">KU_S4_2022</strain>
        <tissue evidence="2">Muscle</tissue>
    </source>
</reference>
<dbReference type="GO" id="GO:0045616">
    <property type="term" value="P:regulation of keratinocyte differentiation"/>
    <property type="evidence" value="ECO:0007669"/>
    <property type="project" value="TreeGrafter"/>
</dbReference>
<gene>
    <name evidence="2" type="ORF">NHX12_013412</name>
</gene>
<evidence type="ECO:0000256" key="1">
    <source>
        <dbReference type="SAM" id="MobiDB-lite"/>
    </source>
</evidence>
<feature type="region of interest" description="Disordered" evidence="1">
    <location>
        <begin position="66"/>
        <end position="87"/>
    </location>
</feature>
<dbReference type="OrthoDB" id="8878717at2759"/>
<dbReference type="InterPro" id="IPR052112">
    <property type="entry name" value="EGFR_SigReg_Kinase"/>
</dbReference>
<dbReference type="AlphaFoldDB" id="A0A9Q0I820"/>
<keyword evidence="3" id="KW-1185">Reference proteome</keyword>